<gene>
    <name evidence="1" type="ORF">GGC33_06855</name>
</gene>
<dbReference type="EMBL" id="WMIA01000006">
    <property type="protein sequence ID" value="MTF38642.1"/>
    <property type="molecule type" value="Genomic_DNA"/>
</dbReference>
<dbReference type="RefSeq" id="WP_015219783.1">
    <property type="nucleotide sequence ID" value="NZ_WMIA01000006.1"/>
</dbReference>
<organism evidence="1 2">
    <name type="scientific">Cyanobacterium aponinum 0216</name>
    <dbReference type="NCBI Taxonomy" id="2676140"/>
    <lineage>
        <taxon>Bacteria</taxon>
        <taxon>Bacillati</taxon>
        <taxon>Cyanobacteriota</taxon>
        <taxon>Cyanophyceae</taxon>
        <taxon>Oscillatoriophycideae</taxon>
        <taxon>Chroococcales</taxon>
        <taxon>Geminocystaceae</taxon>
        <taxon>Cyanobacterium</taxon>
    </lineage>
</organism>
<reference evidence="1 2" key="1">
    <citation type="submission" date="2019-11" db="EMBL/GenBank/DDBJ databases">
        <title>Isolation of a new High Light Tolerant Cyanobacteria.</title>
        <authorList>
            <person name="Dobson Z."/>
            <person name="Vaughn N."/>
            <person name="Vaughn M."/>
            <person name="Fromme P."/>
            <person name="Mazor Y."/>
        </authorList>
    </citation>
    <scope>NUCLEOTIDE SEQUENCE [LARGE SCALE GENOMIC DNA]</scope>
    <source>
        <strain evidence="1 2">0216</strain>
    </source>
</reference>
<evidence type="ECO:0000313" key="1">
    <source>
        <dbReference type="EMBL" id="MTF38642.1"/>
    </source>
</evidence>
<comment type="caution">
    <text evidence="1">The sequence shown here is derived from an EMBL/GenBank/DDBJ whole genome shotgun (WGS) entry which is preliminary data.</text>
</comment>
<name>A0A844GUA3_9CHRO</name>
<dbReference type="InterPro" id="IPR036869">
    <property type="entry name" value="J_dom_sf"/>
</dbReference>
<dbReference type="SUPFAM" id="SSF46565">
    <property type="entry name" value="Chaperone J-domain"/>
    <property type="match status" value="1"/>
</dbReference>
<accession>A0A844GUA3</accession>
<proteinExistence type="predicted"/>
<dbReference type="AlphaFoldDB" id="A0A844GUA3"/>
<evidence type="ECO:0000313" key="2">
    <source>
        <dbReference type="Proteomes" id="UP000437131"/>
    </source>
</evidence>
<dbReference type="Proteomes" id="UP000437131">
    <property type="component" value="Unassembled WGS sequence"/>
</dbReference>
<sequence>MIKNDKIIPNPYDVLEVSPAASHAEIVKAFAMAMKKKKYNPKQIAEARKQLMDNQQRLIADFLRPNLPLIQRFKNHDLSALNEPIPVINLVPEFDNLDQAYQESEIISERDRTLGKQLFS</sequence>
<protein>
    <submittedName>
        <fullName evidence="1">Molecular chaperone DnaJ</fullName>
    </submittedName>
</protein>